<evidence type="ECO:0000313" key="2">
    <source>
        <dbReference type="Proteomes" id="UP000249396"/>
    </source>
</evidence>
<dbReference type="EMBL" id="QJPH01000252">
    <property type="protein sequence ID" value="PZN81822.1"/>
    <property type="molecule type" value="Genomic_DNA"/>
</dbReference>
<reference evidence="1 2" key="1">
    <citation type="journal article" date="2018" name="Aquat. Microb. Ecol.">
        <title>Gammaproteobacterial methanotrophs dominate.</title>
        <authorList>
            <person name="Rissanen A.J."/>
            <person name="Saarenheimo J."/>
            <person name="Tiirola M."/>
            <person name="Peura S."/>
            <person name="Aalto S.L."/>
            <person name="Karvinen A."/>
            <person name="Nykanen H."/>
        </authorList>
    </citation>
    <scope>NUCLEOTIDE SEQUENCE [LARGE SCALE GENOMIC DNA]</scope>
    <source>
        <strain evidence="1">AMbin10</strain>
    </source>
</reference>
<protein>
    <submittedName>
        <fullName evidence="1">Uncharacterized protein</fullName>
    </submittedName>
</protein>
<dbReference type="AlphaFoldDB" id="A0A2W4RD79"/>
<name>A0A2W4RD79_9GAMM</name>
<organism evidence="1 2">
    <name type="scientific">Candidatus Methylumidiphilus alinenensis</name>
    <dbReference type="NCBI Taxonomy" id="2202197"/>
    <lineage>
        <taxon>Bacteria</taxon>
        <taxon>Pseudomonadati</taxon>
        <taxon>Pseudomonadota</taxon>
        <taxon>Gammaproteobacteria</taxon>
        <taxon>Methylococcales</taxon>
        <taxon>Candidatus Methylumidiphilus</taxon>
    </lineage>
</organism>
<gene>
    <name evidence="1" type="ORF">DM484_07530</name>
</gene>
<accession>A0A2W4RD79</accession>
<evidence type="ECO:0000313" key="1">
    <source>
        <dbReference type="EMBL" id="PZN81822.1"/>
    </source>
</evidence>
<sequence>MSNNKRENLKAYFKANCAPSAGHFANLIDGMLNFEEDGIVKSNDGTLSIKAVGKANNLLNFYASTGADNPAWLLQLNPGPAANVTLGFSIGNEMGQSRLFIDRKTGYIGIGTGSPKGKLDIAGVLCIGADSGAQSINFAKSGGDHHAPKITYYCGGGADTDPFKIFGAGPGGSRTINLFDHVNVNGGLTVKNLATLAGGLRVSGSATIQGNLEIGGVLRIGRYDGQNSIRFAGNDEGVIRHSYKTGGSDNALSIYGAGLAGNRELKLVGDVEVLGKLHIKGNLINEVVMVNKNTPEEIDMKDMGAGNHIRLSSRSLDFTKRYLDTELRIVYSDNLDLSSLSYKDKVLKLTIGVDEESGSPIFADIYYCSDRITGCAVNMFGYLKDIKPGQHKIYVSFYVLDSEKPTGKLVFGDKENPVTWTMEVQEVFK</sequence>
<proteinExistence type="predicted"/>
<dbReference type="Proteomes" id="UP000249396">
    <property type="component" value="Unassembled WGS sequence"/>
</dbReference>
<comment type="caution">
    <text evidence="1">The sequence shown here is derived from an EMBL/GenBank/DDBJ whole genome shotgun (WGS) entry which is preliminary data.</text>
</comment>